<dbReference type="RefSeq" id="WP_012547358.1">
    <property type="nucleotide sequence ID" value="NZ_VTFL01000005.1"/>
</dbReference>
<name>A0A7C2CL99_DICTH</name>
<feature type="transmembrane region" description="Helical" evidence="1">
    <location>
        <begin position="132"/>
        <end position="154"/>
    </location>
</feature>
<gene>
    <name evidence="2" type="ORF">ENU78_01215</name>
</gene>
<organism evidence="2">
    <name type="scientific">Dictyoglomus thermophilum</name>
    <dbReference type="NCBI Taxonomy" id="14"/>
    <lineage>
        <taxon>Bacteria</taxon>
        <taxon>Pseudomonadati</taxon>
        <taxon>Dictyoglomota</taxon>
        <taxon>Dictyoglomia</taxon>
        <taxon>Dictyoglomales</taxon>
        <taxon>Dictyoglomaceae</taxon>
        <taxon>Dictyoglomus</taxon>
    </lineage>
</organism>
<keyword evidence="1" id="KW-0812">Transmembrane</keyword>
<dbReference type="InterPro" id="IPR021737">
    <property type="entry name" value="Phage_phiKZ_Orf197"/>
</dbReference>
<sequence>MFWFLRLFLAHLIADFPLQTNKIFEFKKSTPYGILIHTGIYFLISVVLSIPYLKNLDALIFLIFLFLVHTFIDISKIRKASSKDGLKEFLLDQVKHFLSLILVFLLPSSREVAYLSLPRGLEIIERVYNSDYYILLGIGYFFVSFAGTIFYFYIVKTFGIKNFFSKSGISVKSKYSEVLLRSIIFFVYYRFSFAASLFIFVALRVSEILINKNYKSALSAFLITLYDFVFIFSMIYFLNTLLGT</sequence>
<dbReference type="OMA" id="YIVKTFG"/>
<feature type="transmembrane region" description="Helical" evidence="1">
    <location>
        <begin position="183"/>
        <end position="205"/>
    </location>
</feature>
<feature type="transmembrane region" description="Helical" evidence="1">
    <location>
        <begin position="217"/>
        <end position="238"/>
    </location>
</feature>
<dbReference type="EMBL" id="DTDV01000005">
    <property type="protein sequence ID" value="HGK23065.1"/>
    <property type="molecule type" value="Genomic_DNA"/>
</dbReference>
<proteinExistence type="predicted"/>
<dbReference type="Pfam" id="PF11750">
    <property type="entry name" value="DUF3307"/>
    <property type="match status" value="1"/>
</dbReference>
<reference evidence="2" key="1">
    <citation type="journal article" date="2020" name="mSystems">
        <title>Genome- and Community-Level Interaction Insights into Carbon Utilization and Element Cycling Functions of Hydrothermarchaeota in Hydrothermal Sediment.</title>
        <authorList>
            <person name="Zhou Z."/>
            <person name="Liu Y."/>
            <person name="Xu W."/>
            <person name="Pan J."/>
            <person name="Luo Z.H."/>
            <person name="Li M."/>
        </authorList>
    </citation>
    <scope>NUCLEOTIDE SEQUENCE [LARGE SCALE GENOMIC DNA]</scope>
    <source>
        <strain evidence="2">SpSt-70</strain>
    </source>
</reference>
<keyword evidence="1" id="KW-0472">Membrane</keyword>
<evidence type="ECO:0000256" key="1">
    <source>
        <dbReference type="SAM" id="Phobius"/>
    </source>
</evidence>
<feature type="transmembrane region" description="Helical" evidence="1">
    <location>
        <begin position="58"/>
        <end position="75"/>
    </location>
</feature>
<keyword evidence="1" id="KW-1133">Transmembrane helix</keyword>
<dbReference type="AlphaFoldDB" id="A0A7C2CL99"/>
<evidence type="ECO:0000313" key="2">
    <source>
        <dbReference type="EMBL" id="HGK23065.1"/>
    </source>
</evidence>
<protein>
    <submittedName>
        <fullName evidence="2">DUF3307 domain-containing protein</fullName>
    </submittedName>
</protein>
<accession>A0A7C2CL99</accession>
<comment type="caution">
    <text evidence="2">The sequence shown here is derived from an EMBL/GenBank/DDBJ whole genome shotgun (WGS) entry which is preliminary data.</text>
</comment>
<feature type="transmembrane region" description="Helical" evidence="1">
    <location>
        <begin position="32"/>
        <end position="52"/>
    </location>
</feature>